<organism evidence="1 2">
    <name type="scientific">Musa troglodytarum</name>
    <name type="common">fe'i banana</name>
    <dbReference type="NCBI Taxonomy" id="320322"/>
    <lineage>
        <taxon>Eukaryota</taxon>
        <taxon>Viridiplantae</taxon>
        <taxon>Streptophyta</taxon>
        <taxon>Embryophyta</taxon>
        <taxon>Tracheophyta</taxon>
        <taxon>Spermatophyta</taxon>
        <taxon>Magnoliopsida</taxon>
        <taxon>Liliopsida</taxon>
        <taxon>Zingiberales</taxon>
        <taxon>Musaceae</taxon>
        <taxon>Musa</taxon>
    </lineage>
</organism>
<accession>A0A9E7G0T1</accession>
<name>A0A9E7G0T1_9LILI</name>
<sequence>MTGSVMVFFDGNNRFLERCSSPFGGIMSVLSSDDLVSRMDHSFIDGEAHLVGDTHQQIGLPVEKESAGDSTTIFNCDHAPEPLSVKAVALIIEEMGCKPPHVATDKTDIDQLSFLRHGENALEYMFDPFVWMEVLLRRIPLLLSQATSSEVLHGRSLFNVN</sequence>
<evidence type="ECO:0000313" key="1">
    <source>
        <dbReference type="EMBL" id="URE05950.1"/>
    </source>
</evidence>
<dbReference type="EMBL" id="CP097507">
    <property type="protein sequence ID" value="URE05950.1"/>
    <property type="molecule type" value="Genomic_DNA"/>
</dbReference>
<dbReference type="Proteomes" id="UP001055439">
    <property type="component" value="Chromosome 5"/>
</dbReference>
<protein>
    <submittedName>
        <fullName evidence="1">Uncharacterized protein</fullName>
    </submittedName>
</protein>
<keyword evidence="2" id="KW-1185">Reference proteome</keyword>
<proteinExistence type="predicted"/>
<evidence type="ECO:0000313" key="2">
    <source>
        <dbReference type="Proteomes" id="UP001055439"/>
    </source>
</evidence>
<reference evidence="1" key="1">
    <citation type="submission" date="2022-05" db="EMBL/GenBank/DDBJ databases">
        <title>The Musa troglodytarum L. genome provides insights into the mechanism of non-climacteric behaviour and enrichment of carotenoids.</title>
        <authorList>
            <person name="Wang J."/>
        </authorList>
    </citation>
    <scope>NUCLEOTIDE SEQUENCE</scope>
    <source>
        <tissue evidence="1">Leaf</tissue>
    </source>
</reference>
<gene>
    <name evidence="1" type="ORF">MUK42_30712</name>
</gene>
<dbReference type="AlphaFoldDB" id="A0A9E7G0T1"/>